<evidence type="ECO:0000313" key="5">
    <source>
        <dbReference type="EMBL" id="MEV4289558.1"/>
    </source>
</evidence>
<dbReference type="InterPro" id="IPR036390">
    <property type="entry name" value="WH_DNA-bd_sf"/>
</dbReference>
<keyword evidence="1" id="KW-0805">Transcription regulation</keyword>
<keyword evidence="6" id="KW-1185">Reference proteome</keyword>
<dbReference type="PANTHER" id="PTHR33164:SF94">
    <property type="entry name" value="TRANSCRIPTIONAL REGULATORY PROTEIN-RELATED"/>
    <property type="match status" value="1"/>
</dbReference>
<protein>
    <submittedName>
        <fullName evidence="5">MarR family winged helix-turn-helix transcriptional regulator</fullName>
    </submittedName>
</protein>
<dbReference type="SUPFAM" id="SSF46785">
    <property type="entry name" value="Winged helix' DNA-binding domain"/>
    <property type="match status" value="1"/>
</dbReference>
<dbReference type="InterPro" id="IPR036388">
    <property type="entry name" value="WH-like_DNA-bd_sf"/>
</dbReference>
<evidence type="ECO:0000259" key="4">
    <source>
        <dbReference type="PROSITE" id="PS50995"/>
    </source>
</evidence>
<proteinExistence type="predicted"/>
<evidence type="ECO:0000313" key="6">
    <source>
        <dbReference type="Proteomes" id="UP001552427"/>
    </source>
</evidence>
<accession>A0ABV3HAK3</accession>
<dbReference type="SMART" id="SM00347">
    <property type="entry name" value="HTH_MARR"/>
    <property type="match status" value="1"/>
</dbReference>
<dbReference type="Pfam" id="PF12802">
    <property type="entry name" value="MarR_2"/>
    <property type="match status" value="1"/>
</dbReference>
<gene>
    <name evidence="5" type="ORF">AB0K40_28995</name>
</gene>
<dbReference type="InterPro" id="IPR000835">
    <property type="entry name" value="HTH_MarR-typ"/>
</dbReference>
<name>A0ABV3HAK3_9ACTN</name>
<dbReference type="InterPro" id="IPR023187">
    <property type="entry name" value="Tscrpt_reg_MarR-type_CS"/>
</dbReference>
<keyword evidence="3" id="KW-0804">Transcription</keyword>
<dbReference type="PROSITE" id="PS50995">
    <property type="entry name" value="HTH_MARR_2"/>
    <property type="match status" value="1"/>
</dbReference>
<dbReference type="Proteomes" id="UP001552427">
    <property type="component" value="Unassembled WGS sequence"/>
</dbReference>
<keyword evidence="2" id="KW-0238">DNA-binding</keyword>
<feature type="domain" description="HTH marR-type" evidence="4">
    <location>
        <begin position="2"/>
        <end position="136"/>
    </location>
</feature>
<organism evidence="5 6">
    <name type="scientific">Nonomuraea bangladeshensis</name>
    <dbReference type="NCBI Taxonomy" id="404385"/>
    <lineage>
        <taxon>Bacteria</taxon>
        <taxon>Bacillati</taxon>
        <taxon>Actinomycetota</taxon>
        <taxon>Actinomycetes</taxon>
        <taxon>Streptosporangiales</taxon>
        <taxon>Streptosporangiaceae</taxon>
        <taxon>Nonomuraea</taxon>
    </lineage>
</organism>
<dbReference type="EMBL" id="JBFARM010000009">
    <property type="protein sequence ID" value="MEV4289558.1"/>
    <property type="molecule type" value="Genomic_DNA"/>
</dbReference>
<evidence type="ECO:0000256" key="1">
    <source>
        <dbReference type="ARBA" id="ARBA00023015"/>
    </source>
</evidence>
<dbReference type="PANTHER" id="PTHR33164">
    <property type="entry name" value="TRANSCRIPTIONAL REGULATOR, MARR FAMILY"/>
    <property type="match status" value="1"/>
</dbReference>
<dbReference type="RefSeq" id="WP_364455887.1">
    <property type="nucleotide sequence ID" value="NZ_JBFARM010000009.1"/>
</dbReference>
<dbReference type="PROSITE" id="PS01117">
    <property type="entry name" value="HTH_MARR_1"/>
    <property type="match status" value="1"/>
</dbReference>
<reference evidence="5 6" key="1">
    <citation type="submission" date="2024-06" db="EMBL/GenBank/DDBJ databases">
        <title>The Natural Products Discovery Center: Release of the First 8490 Sequenced Strains for Exploring Actinobacteria Biosynthetic Diversity.</title>
        <authorList>
            <person name="Kalkreuter E."/>
            <person name="Kautsar S.A."/>
            <person name="Yang D."/>
            <person name="Bader C.D."/>
            <person name="Teijaro C.N."/>
            <person name="Fluegel L."/>
            <person name="Davis C.M."/>
            <person name="Simpson J.R."/>
            <person name="Lauterbach L."/>
            <person name="Steele A.D."/>
            <person name="Gui C."/>
            <person name="Meng S."/>
            <person name="Li G."/>
            <person name="Viehrig K."/>
            <person name="Ye F."/>
            <person name="Su P."/>
            <person name="Kiefer A.F."/>
            <person name="Nichols A."/>
            <person name="Cepeda A.J."/>
            <person name="Yan W."/>
            <person name="Fan B."/>
            <person name="Jiang Y."/>
            <person name="Adhikari A."/>
            <person name="Zheng C.-J."/>
            <person name="Schuster L."/>
            <person name="Cowan T.M."/>
            <person name="Smanski M.J."/>
            <person name="Chevrette M.G."/>
            <person name="De Carvalho L.P.S."/>
            <person name="Shen B."/>
        </authorList>
    </citation>
    <scope>NUCLEOTIDE SEQUENCE [LARGE SCALE GENOMIC DNA]</scope>
    <source>
        <strain evidence="5 6">NPDC049574</strain>
    </source>
</reference>
<dbReference type="InterPro" id="IPR039422">
    <property type="entry name" value="MarR/SlyA-like"/>
</dbReference>
<sequence length="144" mass="15609">MAGELFVDLVRVETRLWNAVDARLRDEHGIRLGQYDLLTVIAGRPGCRVLDLVHEVAITVGAASKAVDRLVAAGLCRRVANPADGRSSFLELTPSGVRALSGARLTYEEEIARWTSGLLPPRILEELANGLRTIRAALEAEQGP</sequence>
<dbReference type="Gene3D" id="1.10.10.10">
    <property type="entry name" value="Winged helix-like DNA-binding domain superfamily/Winged helix DNA-binding domain"/>
    <property type="match status" value="1"/>
</dbReference>
<evidence type="ECO:0000256" key="2">
    <source>
        <dbReference type="ARBA" id="ARBA00023125"/>
    </source>
</evidence>
<evidence type="ECO:0000256" key="3">
    <source>
        <dbReference type="ARBA" id="ARBA00023163"/>
    </source>
</evidence>
<comment type="caution">
    <text evidence="5">The sequence shown here is derived from an EMBL/GenBank/DDBJ whole genome shotgun (WGS) entry which is preliminary data.</text>
</comment>